<dbReference type="SUPFAM" id="SSF46785">
    <property type="entry name" value="Winged helix' DNA-binding domain"/>
    <property type="match status" value="1"/>
</dbReference>
<dbReference type="InterPro" id="IPR036388">
    <property type="entry name" value="WH-like_DNA-bd_sf"/>
</dbReference>
<dbReference type="AlphaFoldDB" id="A0A4Q7N6Z1"/>
<dbReference type="PANTHER" id="PTHR33164">
    <property type="entry name" value="TRANSCRIPTIONAL REGULATOR, MARR FAMILY"/>
    <property type="match status" value="1"/>
</dbReference>
<dbReference type="InterPro" id="IPR000835">
    <property type="entry name" value="HTH_MarR-typ"/>
</dbReference>
<dbReference type="PROSITE" id="PS50995">
    <property type="entry name" value="HTH_MARR_2"/>
    <property type="match status" value="1"/>
</dbReference>
<name>A0A4Q7N6Z1_9BURK</name>
<keyword evidence="2 5" id="KW-0238">DNA-binding</keyword>
<evidence type="ECO:0000256" key="3">
    <source>
        <dbReference type="ARBA" id="ARBA00023163"/>
    </source>
</evidence>
<gene>
    <name evidence="5" type="ORF">EV675_5888</name>
</gene>
<dbReference type="GO" id="GO:0003700">
    <property type="term" value="F:DNA-binding transcription factor activity"/>
    <property type="evidence" value="ECO:0007669"/>
    <property type="project" value="InterPro"/>
</dbReference>
<dbReference type="InterPro" id="IPR036390">
    <property type="entry name" value="WH_DNA-bd_sf"/>
</dbReference>
<evidence type="ECO:0000313" key="6">
    <source>
        <dbReference type="Proteomes" id="UP000292445"/>
    </source>
</evidence>
<keyword evidence="1" id="KW-0805">Transcription regulation</keyword>
<dbReference type="EMBL" id="SGXC01000004">
    <property type="protein sequence ID" value="RZS77160.1"/>
    <property type="molecule type" value="Genomic_DNA"/>
</dbReference>
<accession>A0A4Q7N6Z1</accession>
<dbReference type="PROSITE" id="PS01117">
    <property type="entry name" value="HTH_MARR_1"/>
    <property type="match status" value="1"/>
</dbReference>
<evidence type="ECO:0000313" key="5">
    <source>
        <dbReference type="EMBL" id="RZS77160.1"/>
    </source>
</evidence>
<dbReference type="Proteomes" id="UP000292445">
    <property type="component" value="Unassembled WGS sequence"/>
</dbReference>
<organism evidence="5 6">
    <name type="scientific">Pigmentiphaga kullae</name>
    <dbReference type="NCBI Taxonomy" id="151784"/>
    <lineage>
        <taxon>Bacteria</taxon>
        <taxon>Pseudomonadati</taxon>
        <taxon>Pseudomonadota</taxon>
        <taxon>Betaproteobacteria</taxon>
        <taxon>Burkholderiales</taxon>
        <taxon>Alcaligenaceae</taxon>
        <taxon>Pigmentiphaga</taxon>
    </lineage>
</organism>
<keyword evidence="3" id="KW-0804">Transcription</keyword>
<dbReference type="SMART" id="SM00347">
    <property type="entry name" value="HTH_MARR"/>
    <property type="match status" value="1"/>
</dbReference>
<dbReference type="Gene3D" id="1.10.10.10">
    <property type="entry name" value="Winged helix-like DNA-binding domain superfamily/Winged helix DNA-binding domain"/>
    <property type="match status" value="1"/>
</dbReference>
<dbReference type="InterPro" id="IPR039422">
    <property type="entry name" value="MarR/SlyA-like"/>
</dbReference>
<feature type="domain" description="HTH marR-type" evidence="4">
    <location>
        <begin position="19"/>
        <end position="150"/>
    </location>
</feature>
<reference evidence="5 6" key="1">
    <citation type="submission" date="2019-02" db="EMBL/GenBank/DDBJ databases">
        <title>Genomic Encyclopedia of Type Strains, Phase IV (KMG-IV): sequencing the most valuable type-strain genomes for metagenomic binning, comparative biology and taxonomic classification.</title>
        <authorList>
            <person name="Goeker M."/>
        </authorList>
    </citation>
    <scope>NUCLEOTIDE SEQUENCE [LARGE SCALE GENOMIC DNA]</scope>
    <source>
        <strain evidence="5 6">K24</strain>
    </source>
</reference>
<proteinExistence type="predicted"/>
<keyword evidence="6" id="KW-1185">Reference proteome</keyword>
<protein>
    <submittedName>
        <fullName evidence="5">DNA-binding MarR family transcriptional regulator</fullName>
    </submittedName>
</protein>
<dbReference type="GO" id="GO:0003677">
    <property type="term" value="F:DNA binding"/>
    <property type="evidence" value="ECO:0007669"/>
    <property type="project" value="UniProtKB-KW"/>
</dbReference>
<evidence type="ECO:0000256" key="2">
    <source>
        <dbReference type="ARBA" id="ARBA00023125"/>
    </source>
</evidence>
<comment type="caution">
    <text evidence="5">The sequence shown here is derived from an EMBL/GenBank/DDBJ whole genome shotgun (WGS) entry which is preliminary data.</text>
</comment>
<evidence type="ECO:0000256" key="1">
    <source>
        <dbReference type="ARBA" id="ARBA00023015"/>
    </source>
</evidence>
<sequence length="150" mass="16352">MKKTASSSRAARSSLSTADYALLAEFRYALRRFIAFSEDAAHAIGLAPQQHQALLAIKGAPGRDGLYVGEIADRLLIRPHSAAELAGRLVRMDLVARMADPEDGRKVRLVLTAHAEQLLEELSAAHLEELRAIKPLLTRLLARFDDGAAD</sequence>
<evidence type="ECO:0000259" key="4">
    <source>
        <dbReference type="PROSITE" id="PS50995"/>
    </source>
</evidence>
<dbReference type="RefSeq" id="WP_242621658.1">
    <property type="nucleotide sequence ID" value="NZ_SGXC01000004.1"/>
</dbReference>
<dbReference type="PANTHER" id="PTHR33164:SF104">
    <property type="entry name" value="TRANSCRIPTIONAL REGULATORY PROTEIN"/>
    <property type="match status" value="1"/>
</dbReference>
<dbReference type="GO" id="GO:0006950">
    <property type="term" value="P:response to stress"/>
    <property type="evidence" value="ECO:0007669"/>
    <property type="project" value="TreeGrafter"/>
</dbReference>
<dbReference type="InterPro" id="IPR023187">
    <property type="entry name" value="Tscrpt_reg_MarR-type_CS"/>
</dbReference>
<dbReference type="Pfam" id="PF12802">
    <property type="entry name" value="MarR_2"/>
    <property type="match status" value="1"/>
</dbReference>